<dbReference type="OrthoDB" id="4500473at2759"/>
<dbReference type="Proteomes" id="UP000800093">
    <property type="component" value="Unassembled WGS sequence"/>
</dbReference>
<proteinExistence type="predicted"/>
<reference evidence="2" key="1">
    <citation type="journal article" date="2020" name="Stud. Mycol.">
        <title>101 Dothideomycetes genomes: A test case for predicting lifestyles and emergence of pathogens.</title>
        <authorList>
            <person name="Haridas S."/>
            <person name="Albert R."/>
            <person name="Binder M."/>
            <person name="Bloem J."/>
            <person name="LaButti K."/>
            <person name="Salamov A."/>
            <person name="Andreopoulos B."/>
            <person name="Baker S."/>
            <person name="Barry K."/>
            <person name="Bills G."/>
            <person name="Bluhm B."/>
            <person name="Cannon C."/>
            <person name="Castanera R."/>
            <person name="Culley D."/>
            <person name="Daum C."/>
            <person name="Ezra D."/>
            <person name="Gonzalez J."/>
            <person name="Henrissat B."/>
            <person name="Kuo A."/>
            <person name="Liang C."/>
            <person name="Lipzen A."/>
            <person name="Lutzoni F."/>
            <person name="Magnuson J."/>
            <person name="Mondo S."/>
            <person name="Nolan M."/>
            <person name="Ohm R."/>
            <person name="Pangilinan J."/>
            <person name="Park H.-J."/>
            <person name="Ramirez L."/>
            <person name="Alfaro M."/>
            <person name="Sun H."/>
            <person name="Tritt A."/>
            <person name="Yoshinaga Y."/>
            <person name="Zwiers L.-H."/>
            <person name="Turgeon B."/>
            <person name="Goodwin S."/>
            <person name="Spatafora J."/>
            <person name="Crous P."/>
            <person name="Grigoriev I."/>
        </authorList>
    </citation>
    <scope>NUCLEOTIDE SEQUENCE [LARGE SCALE GENOMIC DNA]</scope>
    <source>
        <strain evidence="2">CBS 304.66</strain>
    </source>
</reference>
<protein>
    <submittedName>
        <fullName evidence="1">Uncharacterized protein</fullName>
    </submittedName>
</protein>
<evidence type="ECO:0000313" key="2">
    <source>
        <dbReference type="Proteomes" id="UP000800093"/>
    </source>
</evidence>
<gene>
    <name evidence="1" type="ORF">CC78DRAFT_621502</name>
</gene>
<dbReference type="AlphaFoldDB" id="A0A9P4N1K6"/>
<keyword evidence="2" id="KW-1185">Reference proteome</keyword>
<evidence type="ECO:0000313" key="1">
    <source>
        <dbReference type="EMBL" id="KAF2258824.1"/>
    </source>
</evidence>
<accession>A0A9P4N1K6</accession>
<comment type="caution">
    <text evidence="1">The sequence shown here is derived from an EMBL/GenBank/DDBJ whole genome shotgun (WGS) entry which is preliminary data.</text>
</comment>
<organism evidence="1 2">
    <name type="scientific">Lojkania enalia</name>
    <dbReference type="NCBI Taxonomy" id="147567"/>
    <lineage>
        <taxon>Eukaryota</taxon>
        <taxon>Fungi</taxon>
        <taxon>Dikarya</taxon>
        <taxon>Ascomycota</taxon>
        <taxon>Pezizomycotina</taxon>
        <taxon>Dothideomycetes</taxon>
        <taxon>Pleosporomycetidae</taxon>
        <taxon>Pleosporales</taxon>
        <taxon>Pleosporales incertae sedis</taxon>
        <taxon>Lojkania</taxon>
    </lineage>
</organism>
<name>A0A9P4N1K6_9PLEO</name>
<sequence length="174" mass="19430">MFSSEKTEVEHSKDRLKEWEFSILTMFMSILGARVDSRALSPMQLLTESSDNEIPLPQARLHHHRAQDRLRGGAKSYTSRAHDGKVVVIVDGTGWSGGTAPVNVELGVEGKTKAKKSTTWEGSSDFVFAFRVRKAHVSKKTRAVDENDDNTKDALLEDKFDKIKQDLSELSILA</sequence>
<dbReference type="EMBL" id="ML986736">
    <property type="protein sequence ID" value="KAF2258824.1"/>
    <property type="molecule type" value="Genomic_DNA"/>
</dbReference>